<dbReference type="EMBL" id="JAUSVB010000003">
    <property type="protein sequence ID" value="MDQ0373915.1"/>
    <property type="molecule type" value="Genomic_DNA"/>
</dbReference>
<keyword evidence="2" id="KW-1185">Reference proteome</keyword>
<comment type="caution">
    <text evidence="1">The sequence shown here is derived from an EMBL/GenBank/DDBJ whole genome shotgun (WGS) entry which is preliminary data.</text>
</comment>
<proteinExistence type="predicted"/>
<dbReference type="Proteomes" id="UP001239626">
    <property type="component" value="Unassembled WGS sequence"/>
</dbReference>
<dbReference type="RefSeq" id="WP_307492277.1">
    <property type="nucleotide sequence ID" value="NZ_JAUSVB010000003.1"/>
</dbReference>
<evidence type="ECO:0000313" key="1">
    <source>
        <dbReference type="EMBL" id="MDQ0373915.1"/>
    </source>
</evidence>
<evidence type="ECO:0000313" key="2">
    <source>
        <dbReference type="Proteomes" id="UP001239626"/>
    </source>
</evidence>
<name>A0ABU0EFU4_9CELL</name>
<sequence>MSTIDLSSSTDSRIAVAGQVLAMLQETARSHDIPLMAIGATARDILSVAVAGAPPNRATADIDIAVAVSSWHAFESLTGDLERVGRRQHTFVVSGMHVDVVPFGELETSGRVIDWGDGSAMNTLGLREAYAASLTALLPGRTEVRVPSVAGLTTLKLMAWSDRRLETRRDAVDLQTIMGWATTGALLDDLYATGVPLLEAYDFDTDLAASHRLGSQMFQLLGSVAPQVLALLDDDNLSRLAADMPTTVVAQGPMLRALRAGLSGPTTRGNTG</sequence>
<gene>
    <name evidence="1" type="ORF">J2X26_002236</name>
</gene>
<protein>
    <submittedName>
        <fullName evidence="1">Nucleotidyltransferase</fullName>
    </submittedName>
</protein>
<organism evidence="1 2">
    <name type="scientific">Cellulomonas humilata</name>
    <dbReference type="NCBI Taxonomy" id="144055"/>
    <lineage>
        <taxon>Bacteria</taxon>
        <taxon>Bacillati</taxon>
        <taxon>Actinomycetota</taxon>
        <taxon>Actinomycetes</taxon>
        <taxon>Micrococcales</taxon>
        <taxon>Cellulomonadaceae</taxon>
        <taxon>Cellulomonas</taxon>
    </lineage>
</organism>
<accession>A0ABU0EFU4</accession>
<reference evidence="1 2" key="1">
    <citation type="submission" date="2023-07" db="EMBL/GenBank/DDBJ databases">
        <title>Sorghum-associated microbial communities from plants grown in Nebraska, USA.</title>
        <authorList>
            <person name="Schachtman D."/>
        </authorList>
    </citation>
    <scope>NUCLEOTIDE SEQUENCE [LARGE SCALE GENOMIC DNA]</scope>
    <source>
        <strain evidence="1 2">BE332</strain>
    </source>
</reference>